<evidence type="ECO:0000256" key="10">
    <source>
        <dbReference type="SAM" id="SignalP"/>
    </source>
</evidence>
<name>A0ABU5Q578_9BACT</name>
<evidence type="ECO:0000259" key="12">
    <source>
        <dbReference type="Pfam" id="PF07715"/>
    </source>
</evidence>
<dbReference type="InterPro" id="IPR012910">
    <property type="entry name" value="Plug_dom"/>
</dbReference>
<keyword evidence="4 8" id="KW-0812">Transmembrane</keyword>
<evidence type="ECO:0000256" key="2">
    <source>
        <dbReference type="ARBA" id="ARBA00022448"/>
    </source>
</evidence>
<gene>
    <name evidence="13" type="ORF">VB248_02495</name>
</gene>
<reference evidence="13 14" key="1">
    <citation type="submission" date="2023-12" db="EMBL/GenBank/DDBJ databases">
        <title>Novel species of the genus Arcicella isolated from rivers.</title>
        <authorList>
            <person name="Lu H."/>
        </authorList>
    </citation>
    <scope>NUCLEOTIDE SEQUENCE [LARGE SCALE GENOMIC DNA]</scope>
    <source>
        <strain evidence="13 14">KCTC 23307</strain>
    </source>
</reference>
<feature type="domain" description="TonB-dependent receptor plug" evidence="12">
    <location>
        <begin position="116"/>
        <end position="221"/>
    </location>
</feature>
<dbReference type="InterPro" id="IPR023996">
    <property type="entry name" value="TonB-dep_OMP_SusC/RagA"/>
</dbReference>
<feature type="domain" description="TonB-dependent receptor-like beta-barrel" evidence="11">
    <location>
        <begin position="418"/>
        <end position="985"/>
    </location>
</feature>
<keyword evidence="2 8" id="KW-0813">Transport</keyword>
<evidence type="ECO:0000256" key="6">
    <source>
        <dbReference type="ARBA" id="ARBA00023136"/>
    </source>
</evidence>
<dbReference type="NCBIfam" id="TIGR04057">
    <property type="entry name" value="SusC_RagA_signa"/>
    <property type="match status" value="1"/>
</dbReference>
<dbReference type="SUPFAM" id="SSF56935">
    <property type="entry name" value="Porins"/>
    <property type="match status" value="1"/>
</dbReference>
<dbReference type="Pfam" id="PF13715">
    <property type="entry name" value="CarbopepD_reg_2"/>
    <property type="match status" value="1"/>
</dbReference>
<keyword evidence="3 8" id="KW-1134">Transmembrane beta strand</keyword>
<dbReference type="InterPro" id="IPR008969">
    <property type="entry name" value="CarboxyPept-like_regulatory"/>
</dbReference>
<dbReference type="Gene3D" id="2.40.170.20">
    <property type="entry name" value="TonB-dependent receptor, beta-barrel domain"/>
    <property type="match status" value="1"/>
</dbReference>
<dbReference type="PROSITE" id="PS52016">
    <property type="entry name" value="TONB_DEPENDENT_REC_3"/>
    <property type="match status" value="1"/>
</dbReference>
<organism evidence="13 14">
    <name type="scientific">Arcicella rigui</name>
    <dbReference type="NCBI Taxonomy" id="797020"/>
    <lineage>
        <taxon>Bacteria</taxon>
        <taxon>Pseudomonadati</taxon>
        <taxon>Bacteroidota</taxon>
        <taxon>Cytophagia</taxon>
        <taxon>Cytophagales</taxon>
        <taxon>Flectobacillaceae</taxon>
        <taxon>Arcicella</taxon>
    </lineage>
</organism>
<feature type="chain" id="PRO_5045608409" evidence="10">
    <location>
        <begin position="23"/>
        <end position="1036"/>
    </location>
</feature>
<dbReference type="SUPFAM" id="SSF49464">
    <property type="entry name" value="Carboxypeptidase regulatory domain-like"/>
    <property type="match status" value="1"/>
</dbReference>
<proteinExistence type="inferred from homology"/>
<keyword evidence="7 8" id="KW-0998">Cell outer membrane</keyword>
<dbReference type="Pfam" id="PF00593">
    <property type="entry name" value="TonB_dep_Rec_b-barrel"/>
    <property type="match status" value="1"/>
</dbReference>
<accession>A0ABU5Q578</accession>
<comment type="similarity">
    <text evidence="8 9">Belongs to the TonB-dependent receptor family.</text>
</comment>
<keyword evidence="14" id="KW-1185">Reference proteome</keyword>
<comment type="caution">
    <text evidence="13">The sequence shown here is derived from an EMBL/GenBank/DDBJ whole genome shotgun (WGS) entry which is preliminary data.</text>
</comment>
<dbReference type="Proteomes" id="UP001302949">
    <property type="component" value="Unassembled WGS sequence"/>
</dbReference>
<keyword evidence="13" id="KW-0675">Receptor</keyword>
<evidence type="ECO:0000256" key="1">
    <source>
        <dbReference type="ARBA" id="ARBA00004571"/>
    </source>
</evidence>
<dbReference type="InterPro" id="IPR037066">
    <property type="entry name" value="Plug_dom_sf"/>
</dbReference>
<evidence type="ECO:0000256" key="7">
    <source>
        <dbReference type="ARBA" id="ARBA00023237"/>
    </source>
</evidence>
<dbReference type="InterPro" id="IPR039426">
    <property type="entry name" value="TonB-dep_rcpt-like"/>
</dbReference>
<keyword evidence="5 9" id="KW-0798">TonB box</keyword>
<dbReference type="Gene3D" id="2.60.40.1120">
    <property type="entry name" value="Carboxypeptidase-like, regulatory domain"/>
    <property type="match status" value="1"/>
</dbReference>
<dbReference type="Pfam" id="PF07715">
    <property type="entry name" value="Plug"/>
    <property type="match status" value="1"/>
</dbReference>
<evidence type="ECO:0000259" key="11">
    <source>
        <dbReference type="Pfam" id="PF00593"/>
    </source>
</evidence>
<evidence type="ECO:0000256" key="4">
    <source>
        <dbReference type="ARBA" id="ARBA00022692"/>
    </source>
</evidence>
<evidence type="ECO:0000256" key="8">
    <source>
        <dbReference type="PROSITE-ProRule" id="PRU01360"/>
    </source>
</evidence>
<dbReference type="EMBL" id="JAYFUM010000003">
    <property type="protein sequence ID" value="MEA5137985.1"/>
    <property type="molecule type" value="Genomic_DNA"/>
</dbReference>
<dbReference type="RefSeq" id="WP_323295153.1">
    <property type="nucleotide sequence ID" value="NZ_JAYFUM010000003.1"/>
</dbReference>
<keyword evidence="6 8" id="KW-0472">Membrane</keyword>
<dbReference type="NCBIfam" id="TIGR04056">
    <property type="entry name" value="OMP_RagA_SusC"/>
    <property type="match status" value="1"/>
</dbReference>
<comment type="subcellular location">
    <subcellularLocation>
        <location evidence="1 8">Cell outer membrane</location>
        <topology evidence="1 8">Multi-pass membrane protein</topology>
    </subcellularLocation>
</comment>
<evidence type="ECO:0000313" key="14">
    <source>
        <dbReference type="Proteomes" id="UP001302949"/>
    </source>
</evidence>
<evidence type="ECO:0000256" key="5">
    <source>
        <dbReference type="ARBA" id="ARBA00023077"/>
    </source>
</evidence>
<keyword evidence="10" id="KW-0732">Signal</keyword>
<feature type="signal peptide" evidence="10">
    <location>
        <begin position="1"/>
        <end position="22"/>
    </location>
</feature>
<protein>
    <submittedName>
        <fullName evidence="13">TonB-dependent receptor</fullName>
    </submittedName>
</protein>
<evidence type="ECO:0000313" key="13">
    <source>
        <dbReference type="EMBL" id="MEA5137985.1"/>
    </source>
</evidence>
<sequence length="1036" mass="111144">MITKLKVALFFVGLAMSLQLSAQDKKAIKGNVKDGSTGEALIGANVLIKGTKSGASTDASGNFTLNASSSDVLVVSYVGYDTKEVSVGSQEVISISLSGVKTLSEVIVTGYSTQSKKNITGAVGTISSKDLLAVPSTGVSQALQGRIAGVTVAQEGGPGGGTMVRIRGFGTVGDNEPLYVIDGVPTQTGLNDLNPNDIESVQVLKDASSASIYGARAGNGVVIVTTKGGKAGKTKLTFDAFMGNQVVPKLPGVLTAQQFADMLWTAQKNNGQSPSHPYFGNGASPVIPDNFTPNIPVSKQGTNWLDQIFNNAPTKNYTLGVTGGTEAGSYAFSSGYTKQDGILLNTGFERFTGRVNTNFNLKKRIRVGENLTVSYSNKVGVANQNTENPVTMAIRMPSVLPVYGLDGRYAGGGIGGFNNAQNPVAALNRGKDNDDSRLRVFGNAFMELDLGYGITAKSSIGIDYLAGHTSKFTAINYEDAEVVGSNKLDETVTTLSNYTWSNTVAYTGKVGKGELNALVGLEAIQSKGTYLYASRTNYFSEDVDYRTLGVGASGIANDGSRTGNRLFSVFGKVDYNYDDFLLLSATVRRDGSSRFGASNRFATFPSVSAGLRLTKFEPVKKIFDDLKVRIGVGQTGNQQVGDYASYTLFSSDVNTTYYDIQGTKTSSQSGFANATLGNDNVKWETTTSTNFGIDAAFLKNKMTVSLDIYNRKTTDMLVQVPQPATVGFANPPYINIGEMTNKGFDLGVNYRDKVGKLTYDVGLNVSHYKNNVDKLGDNPLFSIAGAQAREQRLTRTQQGFPLSYFYGYKVLGIFQNSAEVSASPSQNFTTSEAGVGRFKYEDVNKDGKIDANDRTIIGSPHPDFTFGFNVNLAYEGFDVALFLQGSQGNSIYNFTKYFTDFAGVFYQSGKGTNILNAWTPTNTNTTVPKLSSGTPNGETETNSYFVEDGSYIRLKNLQIGYTLPKSIINKLGLERLRVYVQGQNLFTFTNYSGLDPELSLRSFSSADARTTNLDIGVDRGSYPVSKTLLVGLNLTF</sequence>
<dbReference type="InterPro" id="IPR036942">
    <property type="entry name" value="Beta-barrel_TonB_sf"/>
</dbReference>
<dbReference type="InterPro" id="IPR000531">
    <property type="entry name" value="Beta-barrel_TonB"/>
</dbReference>
<evidence type="ECO:0000256" key="3">
    <source>
        <dbReference type="ARBA" id="ARBA00022452"/>
    </source>
</evidence>
<evidence type="ECO:0000256" key="9">
    <source>
        <dbReference type="RuleBase" id="RU003357"/>
    </source>
</evidence>
<dbReference type="InterPro" id="IPR023997">
    <property type="entry name" value="TonB-dep_OMP_SusC/RagA_CS"/>
</dbReference>
<dbReference type="Gene3D" id="2.170.130.10">
    <property type="entry name" value="TonB-dependent receptor, plug domain"/>
    <property type="match status" value="1"/>
</dbReference>